<dbReference type="InterPro" id="IPR018151">
    <property type="entry name" value="TF_GreA/GreB_CS"/>
</dbReference>
<dbReference type="PANTHER" id="PTHR30437:SF4">
    <property type="entry name" value="TRANSCRIPTION ELONGATION FACTOR GREA"/>
    <property type="match status" value="1"/>
</dbReference>
<dbReference type="Gene3D" id="3.10.50.30">
    <property type="entry name" value="Transcription elongation factor, GreA/GreB, C-terminal domain"/>
    <property type="match status" value="1"/>
</dbReference>
<evidence type="ECO:0000313" key="3">
    <source>
        <dbReference type="Proteomes" id="UP000178632"/>
    </source>
</evidence>
<gene>
    <name evidence="2" type="ORF">A3G45_03190</name>
</gene>
<dbReference type="PROSITE" id="PS00830">
    <property type="entry name" value="GREAB_2"/>
    <property type="match status" value="1"/>
</dbReference>
<dbReference type="AlphaFoldDB" id="A0A1G2IRH2"/>
<dbReference type="InterPro" id="IPR036805">
    <property type="entry name" value="Tscrpt_elong_fac_GreA/B_N_sf"/>
</dbReference>
<organism evidence="2 3">
    <name type="scientific">Candidatus Staskawiczbacteria bacterium RIFCSPLOWO2_12_FULL_37_15</name>
    <dbReference type="NCBI Taxonomy" id="1802218"/>
    <lineage>
        <taxon>Bacteria</taxon>
        <taxon>Candidatus Staskawicziibacteriota</taxon>
    </lineage>
</organism>
<dbReference type="GO" id="GO:0070063">
    <property type="term" value="F:RNA polymerase binding"/>
    <property type="evidence" value="ECO:0007669"/>
    <property type="project" value="InterPro"/>
</dbReference>
<dbReference type="GO" id="GO:0006354">
    <property type="term" value="P:DNA-templated transcription elongation"/>
    <property type="evidence" value="ECO:0007669"/>
    <property type="project" value="TreeGrafter"/>
</dbReference>
<sequence>MDTKTFYITKNKLQELKKEYDELVVFERNKTVGEEAPKIFESEDINPEFFSFQEDVSFLRSRISELKNVFEHYELIKNPPKGEQDVIGLGAKVKIDIDGEKDEFMIVGTLEANPPLGKISNESPVGKALLGHKIGDEVVVSFPIETIYKIKNIKYEVS</sequence>
<dbReference type="Proteomes" id="UP000178632">
    <property type="component" value="Unassembled WGS sequence"/>
</dbReference>
<dbReference type="PANTHER" id="PTHR30437">
    <property type="entry name" value="TRANSCRIPTION ELONGATION FACTOR GREA"/>
    <property type="match status" value="1"/>
</dbReference>
<reference evidence="2 3" key="1">
    <citation type="journal article" date="2016" name="Nat. Commun.">
        <title>Thousands of microbial genomes shed light on interconnected biogeochemical processes in an aquifer system.</title>
        <authorList>
            <person name="Anantharaman K."/>
            <person name="Brown C.T."/>
            <person name="Hug L.A."/>
            <person name="Sharon I."/>
            <person name="Castelle C.J."/>
            <person name="Probst A.J."/>
            <person name="Thomas B.C."/>
            <person name="Singh A."/>
            <person name="Wilkins M.J."/>
            <person name="Karaoz U."/>
            <person name="Brodie E.L."/>
            <person name="Williams K.H."/>
            <person name="Hubbard S.S."/>
            <person name="Banfield J.F."/>
        </authorList>
    </citation>
    <scope>NUCLEOTIDE SEQUENCE [LARGE SCALE GENOMIC DNA]</scope>
</reference>
<dbReference type="GO" id="GO:0032784">
    <property type="term" value="P:regulation of DNA-templated transcription elongation"/>
    <property type="evidence" value="ECO:0007669"/>
    <property type="project" value="InterPro"/>
</dbReference>
<name>A0A1G2IRH2_9BACT</name>
<dbReference type="Pfam" id="PF01272">
    <property type="entry name" value="GreA_GreB"/>
    <property type="match status" value="1"/>
</dbReference>
<dbReference type="SUPFAM" id="SSF46557">
    <property type="entry name" value="GreA transcript cleavage protein, N-terminal domain"/>
    <property type="match status" value="1"/>
</dbReference>
<feature type="domain" description="Transcription elongation factor GreA/GreB C-terminal" evidence="1">
    <location>
        <begin position="84"/>
        <end position="155"/>
    </location>
</feature>
<dbReference type="InterPro" id="IPR023459">
    <property type="entry name" value="Tscrpt_elong_fac_GreA/B_fam"/>
</dbReference>
<proteinExistence type="predicted"/>
<comment type="caution">
    <text evidence="2">The sequence shown here is derived from an EMBL/GenBank/DDBJ whole genome shotgun (WGS) entry which is preliminary data.</text>
</comment>
<accession>A0A1G2IRH2</accession>
<dbReference type="InterPro" id="IPR036953">
    <property type="entry name" value="GreA/GreB_C_sf"/>
</dbReference>
<evidence type="ECO:0000259" key="1">
    <source>
        <dbReference type="Pfam" id="PF01272"/>
    </source>
</evidence>
<dbReference type="EMBL" id="MHPE01000006">
    <property type="protein sequence ID" value="OGZ77514.1"/>
    <property type="molecule type" value="Genomic_DNA"/>
</dbReference>
<dbReference type="InterPro" id="IPR001437">
    <property type="entry name" value="Tscrpt_elong_fac_GreA/B_C"/>
</dbReference>
<dbReference type="PIRSF" id="PIRSF006092">
    <property type="entry name" value="GreA_GreB"/>
    <property type="match status" value="1"/>
</dbReference>
<dbReference type="SUPFAM" id="SSF54534">
    <property type="entry name" value="FKBP-like"/>
    <property type="match status" value="1"/>
</dbReference>
<dbReference type="GO" id="GO:0003677">
    <property type="term" value="F:DNA binding"/>
    <property type="evidence" value="ECO:0007669"/>
    <property type="project" value="InterPro"/>
</dbReference>
<dbReference type="Gene3D" id="1.10.287.180">
    <property type="entry name" value="Transcription elongation factor, GreA/GreB, N-terminal domain"/>
    <property type="match status" value="1"/>
</dbReference>
<evidence type="ECO:0000313" key="2">
    <source>
        <dbReference type="EMBL" id="OGZ77514.1"/>
    </source>
</evidence>
<protein>
    <recommendedName>
        <fullName evidence="1">Transcription elongation factor GreA/GreB C-terminal domain-containing protein</fullName>
    </recommendedName>
</protein>